<dbReference type="InterPro" id="IPR037165">
    <property type="entry name" value="AldOxase/xan_DH_Mopterin-bd_sf"/>
</dbReference>
<dbReference type="PANTHER" id="PTHR11908">
    <property type="entry name" value="XANTHINE DEHYDROGENASE"/>
    <property type="match status" value="1"/>
</dbReference>
<accession>D2QBK3</accession>
<dbReference type="InterPro" id="IPR016208">
    <property type="entry name" value="Ald_Oxase/xanthine_DH-like"/>
</dbReference>
<reference evidence="5 6" key="1">
    <citation type="journal article" date="2010" name="Stand. Genomic Sci.">
        <title>Complete genome sequence of Spirosoma linguale type strain (1).</title>
        <authorList>
            <person name="Lail K."/>
            <person name="Sikorski J."/>
            <person name="Saunders E."/>
            <person name="Lapidus A."/>
            <person name="Glavina Del Rio T."/>
            <person name="Copeland A."/>
            <person name="Tice H."/>
            <person name="Cheng J.-F."/>
            <person name="Lucas S."/>
            <person name="Nolan M."/>
            <person name="Bruce D."/>
            <person name="Goodwin L."/>
            <person name="Pitluck S."/>
            <person name="Ivanova N."/>
            <person name="Mavromatis K."/>
            <person name="Ovchinnikova G."/>
            <person name="Pati A."/>
            <person name="Chen A."/>
            <person name="Palaniappan K."/>
            <person name="Land M."/>
            <person name="Hauser L."/>
            <person name="Chang Y.-J."/>
            <person name="Jeffries C.D."/>
            <person name="Chain P."/>
            <person name="Brettin T."/>
            <person name="Detter J.C."/>
            <person name="Schuetze A."/>
            <person name="Rohde M."/>
            <person name="Tindall B.J."/>
            <person name="Goeker M."/>
            <person name="Bristow J."/>
            <person name="Eisen J.A."/>
            <person name="Markowitz V."/>
            <person name="Hugenholtz P."/>
            <person name="Kyrpides N.C."/>
            <person name="Klenk H.-P."/>
            <person name="Chen F."/>
        </authorList>
    </citation>
    <scope>NUCLEOTIDE SEQUENCE [LARGE SCALE GENOMIC DNA]</scope>
    <source>
        <strain evidence="6">ATCC 33905 / DSM 74 / LMG 10896 / Claus 1</strain>
    </source>
</reference>
<dbReference type="eggNOG" id="COG1529">
    <property type="taxonomic scope" value="Bacteria"/>
</dbReference>
<dbReference type="InterPro" id="IPR008274">
    <property type="entry name" value="AldOxase/xan_DH_MoCoBD1"/>
</dbReference>
<evidence type="ECO:0000256" key="3">
    <source>
        <dbReference type="SAM" id="MobiDB-lite"/>
    </source>
</evidence>
<dbReference type="Pfam" id="PF02738">
    <property type="entry name" value="MoCoBD_1"/>
    <property type="match status" value="1"/>
</dbReference>
<keyword evidence="6" id="KW-1185">Reference proteome</keyword>
<feature type="domain" description="Aldehyde oxidase/xanthine dehydrogenase a/b hammerhead" evidence="4">
    <location>
        <begin position="20"/>
        <end position="136"/>
    </location>
</feature>
<dbReference type="Pfam" id="PF01315">
    <property type="entry name" value="Ald_Xan_dh_C"/>
    <property type="match status" value="1"/>
</dbReference>
<proteinExistence type="predicted"/>
<dbReference type="SUPFAM" id="SSF56003">
    <property type="entry name" value="Molybdenum cofactor-binding domain"/>
    <property type="match status" value="1"/>
</dbReference>
<evidence type="ECO:0000313" key="5">
    <source>
        <dbReference type="EMBL" id="ADB36185.1"/>
    </source>
</evidence>
<gene>
    <name evidence="5" type="ordered locus">Slin_0113</name>
</gene>
<feature type="region of interest" description="Disordered" evidence="3">
    <location>
        <begin position="136"/>
        <end position="164"/>
    </location>
</feature>
<evidence type="ECO:0000259" key="4">
    <source>
        <dbReference type="SMART" id="SM01008"/>
    </source>
</evidence>
<evidence type="ECO:0000256" key="2">
    <source>
        <dbReference type="ARBA" id="ARBA00023002"/>
    </source>
</evidence>
<dbReference type="InterPro" id="IPR000674">
    <property type="entry name" value="Ald_Oxase/Xan_DH_a/b"/>
</dbReference>
<dbReference type="AlphaFoldDB" id="D2QBK3"/>
<dbReference type="Gene3D" id="3.90.1170.50">
    <property type="entry name" value="Aldehyde oxidase/xanthine dehydrogenase, a/b hammerhead"/>
    <property type="match status" value="1"/>
</dbReference>
<keyword evidence="1" id="KW-0500">Molybdenum</keyword>
<organism evidence="5 6">
    <name type="scientific">Spirosoma linguale (strain ATCC 33905 / DSM 74 / LMG 10896 / Claus 1)</name>
    <dbReference type="NCBI Taxonomy" id="504472"/>
    <lineage>
        <taxon>Bacteria</taxon>
        <taxon>Pseudomonadati</taxon>
        <taxon>Bacteroidota</taxon>
        <taxon>Cytophagia</taxon>
        <taxon>Cytophagales</taxon>
        <taxon>Cytophagaceae</taxon>
        <taxon>Spirosoma</taxon>
    </lineage>
</organism>
<dbReference type="InterPro" id="IPR036856">
    <property type="entry name" value="Ald_Oxase/Xan_DH_a/b_sf"/>
</dbReference>
<dbReference type="Pfam" id="PF20256">
    <property type="entry name" value="MoCoBD_2"/>
    <property type="match status" value="1"/>
</dbReference>
<dbReference type="RefSeq" id="WP_012924737.1">
    <property type="nucleotide sequence ID" value="NC_013730.1"/>
</dbReference>
<evidence type="ECO:0000256" key="1">
    <source>
        <dbReference type="ARBA" id="ARBA00022505"/>
    </source>
</evidence>
<dbReference type="HOGENOM" id="CLU_001681_2_2_10"/>
<evidence type="ECO:0000313" key="6">
    <source>
        <dbReference type="Proteomes" id="UP000002028"/>
    </source>
</evidence>
<dbReference type="Gene3D" id="3.30.365.10">
    <property type="entry name" value="Aldehyde oxidase/xanthine dehydrogenase, molybdopterin binding domain"/>
    <property type="match status" value="4"/>
</dbReference>
<dbReference type="Proteomes" id="UP000002028">
    <property type="component" value="Chromosome"/>
</dbReference>
<dbReference type="InterPro" id="IPR046867">
    <property type="entry name" value="AldOxase/xan_DH_MoCoBD2"/>
</dbReference>
<dbReference type="GO" id="GO:0005506">
    <property type="term" value="F:iron ion binding"/>
    <property type="evidence" value="ECO:0007669"/>
    <property type="project" value="InterPro"/>
</dbReference>
<dbReference type="SMART" id="SM01008">
    <property type="entry name" value="Ald_Xan_dh_C"/>
    <property type="match status" value="1"/>
</dbReference>
<protein>
    <submittedName>
        <fullName evidence="5">Aldehyde oxidase and xanthine dehydrogenase molybdopterin binding protein</fullName>
    </submittedName>
</protein>
<dbReference type="PANTHER" id="PTHR11908:SF132">
    <property type="entry name" value="ALDEHYDE OXIDASE 1-RELATED"/>
    <property type="match status" value="1"/>
</dbReference>
<dbReference type="STRING" id="504472.Slin_0113"/>
<dbReference type="GO" id="GO:0016491">
    <property type="term" value="F:oxidoreductase activity"/>
    <property type="evidence" value="ECO:0007669"/>
    <property type="project" value="UniProtKB-KW"/>
</dbReference>
<dbReference type="KEGG" id="sli:Slin_0113"/>
<dbReference type="EMBL" id="CP001769">
    <property type="protein sequence ID" value="ADB36185.1"/>
    <property type="molecule type" value="Genomic_DNA"/>
</dbReference>
<name>D2QBK3_SPILD</name>
<keyword evidence="2" id="KW-0560">Oxidoreductase</keyword>
<sequence>MKNDEKSPAINRVDGRLKVTGGAKYFAEFEIPGTTYCVLVTSTIARGSIASMETKKAEGAPGVLAVFTNLNLPKIPGLNTPEGNNAKKPSGGETYRMLTDKKILFAGQPIAMVIADTLERAQYAATLVKTTYSKQPHQTDLEKHKAKGVMPQGERNADYKRGNPDTYKTAPVVLEASYTLPIEVHNPMELHGILVNWTADDQVMIYAKTQGVQMTQKAVAKAFKLDEKNVHVHTEFMGGGFGMGLKTWPQEIAVVAAAKKLRKPVKLVVSRDQMFTMVGHRPYTTQTISMGADKAGKLVGIVHEATAETASYEDFTESTVGMTKFIYNCPNVSTTYRIVPLDRGVPIWMRGPGEATGAFALESAMDEMAAKLNLDPIEFRLRNYAETDPEKNRPFSSKHLKEAYQLGADKIGWSKRKNEPGALRDGEWLIGYGMSSGTFNASRGQASAKVILNQDGSLVIQSAVTDIGPGTGTAMVSIAHDVLGIPVGRIKFEMGDTTLPKAPTQGGSTITSTVGSAVYDTCAALKTSLAALAIAQGNSPFSGSKAEDLVFEDGMIQLKGDRKKKLPVGDVLKANNLLTLDRALDSKGGPEQETYSMYSFSVHFAEVRVNPITGVVRVSNAVSVADSGRIVSPKTAASQMIGGVTGGIGMALTEEAVLDHRFGRLVNNNLADYHVPVSADVPHIDTIFIDKPDPYINPMGAKGMGEIALIGFAAAVANAVYNATGQRIRDLPITPDKVIKRVV</sequence>
<dbReference type="SUPFAM" id="SSF54665">
    <property type="entry name" value="CO dehydrogenase molybdoprotein N-domain-like"/>
    <property type="match status" value="1"/>
</dbReference>